<accession>A0A2J7ZH57</accession>
<name>A0A2J7ZH57_9CHLO</name>
<dbReference type="GO" id="GO:0001730">
    <property type="term" value="F:2'-5'-oligoadenylate synthetase activity"/>
    <property type="evidence" value="ECO:0007669"/>
    <property type="project" value="TreeGrafter"/>
</dbReference>
<dbReference type="GO" id="GO:0005654">
    <property type="term" value="C:nucleoplasm"/>
    <property type="evidence" value="ECO:0007669"/>
    <property type="project" value="TreeGrafter"/>
</dbReference>
<dbReference type="PANTHER" id="PTHR11258:SF11">
    <property type="entry name" value="C2H2-TYPE DOMAIN-CONTAINING PROTEIN"/>
    <property type="match status" value="1"/>
</dbReference>
<proteinExistence type="predicted"/>
<dbReference type="Proteomes" id="UP000236333">
    <property type="component" value="Unassembled WGS sequence"/>
</dbReference>
<evidence type="ECO:0000313" key="2">
    <source>
        <dbReference type="EMBL" id="PNG99601.1"/>
    </source>
</evidence>
<evidence type="ECO:0000259" key="1">
    <source>
        <dbReference type="Pfam" id="PF01909"/>
    </source>
</evidence>
<dbReference type="SUPFAM" id="SSF81301">
    <property type="entry name" value="Nucleotidyltransferase"/>
    <property type="match status" value="1"/>
</dbReference>
<keyword evidence="3" id="KW-1185">Reference proteome</keyword>
<gene>
    <name evidence="2" type="ORF">TSOC_014616</name>
</gene>
<feature type="non-terminal residue" evidence="2">
    <location>
        <position position="1"/>
    </location>
</feature>
<dbReference type="PANTHER" id="PTHR11258">
    <property type="entry name" value="2-5 OLIGOADENYLATE SYNTHETASE"/>
    <property type="match status" value="1"/>
</dbReference>
<dbReference type="Gene3D" id="3.30.460.10">
    <property type="entry name" value="Beta Polymerase, domain 2"/>
    <property type="match status" value="1"/>
</dbReference>
<sequence length="285" mass="31050">SIQIKALLRACGAVGEWACTAYPGYGCAPDGVHRECLDCRSYLRNPSKAEQRLNLLLDSLDAEDDDEANWGFVAGGRSSFTARVQRPDSDAYLSSSATCGGYVRCFNELPTRVTPQGGAEGAAIDAIVSVLHRLPKVGVYRVHKGGSYGRNTHVRGRFDVDLLVFVNGFDPADERHVERVLQQAAAMLEQELGCVAKCKPELQMLQLTVHGGVEMDVLFVSNVATDKDQDKAAAQRRVLVVPLLRNADAGEIGAPDRARERAVSEALTVFVRRQHGTANRAVRLF</sequence>
<feature type="non-terminal residue" evidence="2">
    <location>
        <position position="285"/>
    </location>
</feature>
<dbReference type="OrthoDB" id="1885901at2759"/>
<dbReference type="InterPro" id="IPR043519">
    <property type="entry name" value="NT_sf"/>
</dbReference>
<dbReference type="AlphaFoldDB" id="A0A2J7ZH57"/>
<reference evidence="2 3" key="1">
    <citation type="journal article" date="2017" name="Mol. Biol. Evol.">
        <title>The 4-celled Tetrabaena socialis nuclear genome reveals the essential components for genetic control of cell number at the origin of multicellularity in the volvocine lineage.</title>
        <authorList>
            <person name="Featherston J."/>
            <person name="Arakaki Y."/>
            <person name="Hanschen E.R."/>
            <person name="Ferris P.J."/>
            <person name="Michod R.E."/>
            <person name="Olson B.J.S.C."/>
            <person name="Nozaki H."/>
            <person name="Durand P.M."/>
        </authorList>
    </citation>
    <scope>NUCLEOTIDE SEQUENCE [LARGE SCALE GENOMIC DNA]</scope>
    <source>
        <strain evidence="2 3">NIES-571</strain>
    </source>
</reference>
<dbReference type="Pfam" id="PF01909">
    <property type="entry name" value="NTP_transf_2"/>
    <property type="match status" value="1"/>
</dbReference>
<dbReference type="GO" id="GO:0016020">
    <property type="term" value="C:membrane"/>
    <property type="evidence" value="ECO:0007669"/>
    <property type="project" value="TreeGrafter"/>
</dbReference>
<dbReference type="GO" id="GO:0005829">
    <property type="term" value="C:cytosol"/>
    <property type="evidence" value="ECO:0007669"/>
    <property type="project" value="TreeGrafter"/>
</dbReference>
<dbReference type="GO" id="GO:0003725">
    <property type="term" value="F:double-stranded RNA binding"/>
    <property type="evidence" value="ECO:0007669"/>
    <property type="project" value="TreeGrafter"/>
</dbReference>
<dbReference type="PROSITE" id="PS50152">
    <property type="entry name" value="25A_SYNTH_3"/>
    <property type="match status" value="1"/>
</dbReference>
<evidence type="ECO:0000313" key="3">
    <source>
        <dbReference type="Proteomes" id="UP000236333"/>
    </source>
</evidence>
<organism evidence="2 3">
    <name type="scientific">Tetrabaena socialis</name>
    <dbReference type="NCBI Taxonomy" id="47790"/>
    <lineage>
        <taxon>Eukaryota</taxon>
        <taxon>Viridiplantae</taxon>
        <taxon>Chlorophyta</taxon>
        <taxon>core chlorophytes</taxon>
        <taxon>Chlorophyceae</taxon>
        <taxon>CS clade</taxon>
        <taxon>Chlamydomonadales</taxon>
        <taxon>Tetrabaenaceae</taxon>
        <taxon>Tetrabaena</taxon>
    </lineage>
</organism>
<dbReference type="InterPro" id="IPR006116">
    <property type="entry name" value="NT_2-5OAS_ClassI-CCAase"/>
</dbReference>
<dbReference type="EMBL" id="PGGS01002506">
    <property type="protein sequence ID" value="PNG99601.1"/>
    <property type="molecule type" value="Genomic_DNA"/>
</dbReference>
<comment type="caution">
    <text evidence="2">The sequence shown here is derived from an EMBL/GenBank/DDBJ whole genome shotgun (WGS) entry which is preliminary data.</text>
</comment>
<dbReference type="InterPro" id="IPR002934">
    <property type="entry name" value="Polymerase_NTP_transf_dom"/>
</dbReference>
<feature type="domain" description="Polymerase nucleotidyl transferase" evidence="1">
    <location>
        <begin position="133"/>
        <end position="178"/>
    </location>
</feature>
<protein>
    <recommendedName>
        <fullName evidence="1">Polymerase nucleotidyl transferase domain-containing protein</fullName>
    </recommendedName>
</protein>
<dbReference type="CDD" id="cd05400">
    <property type="entry name" value="NT_2-5OAS_ClassI-CCAase"/>
    <property type="match status" value="1"/>
</dbReference>